<evidence type="ECO:0000256" key="2">
    <source>
        <dbReference type="ARBA" id="ARBA00023002"/>
    </source>
</evidence>
<dbReference type="GO" id="GO:0016616">
    <property type="term" value="F:oxidoreductase activity, acting on the CH-OH group of donors, NAD or NADP as acceptor"/>
    <property type="evidence" value="ECO:0007669"/>
    <property type="project" value="UniProtKB-ARBA"/>
</dbReference>
<dbReference type="InterPro" id="IPR057326">
    <property type="entry name" value="KR_dom"/>
</dbReference>
<dbReference type="PRINTS" id="PR00081">
    <property type="entry name" value="GDHRDH"/>
</dbReference>
<evidence type="ECO:0000313" key="4">
    <source>
        <dbReference type="EMBL" id="KAJ8995623.1"/>
    </source>
</evidence>
<keyword evidence="2" id="KW-0560">Oxidoreductase</keyword>
<comment type="caution">
    <text evidence="4">The sequence shown here is derived from an EMBL/GenBank/DDBJ whole genome shotgun (WGS) entry which is preliminary data.</text>
</comment>
<dbReference type="EMBL" id="JAJGCB010000001">
    <property type="protein sequence ID" value="KAJ8995623.1"/>
    <property type="molecule type" value="Genomic_DNA"/>
</dbReference>
<dbReference type="InterPro" id="IPR036291">
    <property type="entry name" value="NAD(P)-bd_dom_sf"/>
</dbReference>
<dbReference type="Proteomes" id="UP001161757">
    <property type="component" value="Unassembled WGS sequence"/>
</dbReference>
<evidence type="ECO:0000313" key="5">
    <source>
        <dbReference type="Proteomes" id="UP001161757"/>
    </source>
</evidence>
<evidence type="ECO:0000256" key="1">
    <source>
        <dbReference type="ARBA" id="ARBA00006484"/>
    </source>
</evidence>
<accession>A0AAN6IZC2</accession>
<organism evidence="4 5">
    <name type="scientific">Exophiala dermatitidis</name>
    <name type="common">Black yeast-like fungus</name>
    <name type="synonym">Wangiella dermatitidis</name>
    <dbReference type="NCBI Taxonomy" id="5970"/>
    <lineage>
        <taxon>Eukaryota</taxon>
        <taxon>Fungi</taxon>
        <taxon>Dikarya</taxon>
        <taxon>Ascomycota</taxon>
        <taxon>Pezizomycotina</taxon>
        <taxon>Eurotiomycetes</taxon>
        <taxon>Chaetothyriomycetidae</taxon>
        <taxon>Chaetothyriales</taxon>
        <taxon>Herpotrichiellaceae</taxon>
        <taxon>Exophiala</taxon>
    </lineage>
</organism>
<dbReference type="SUPFAM" id="SSF51735">
    <property type="entry name" value="NAD(P)-binding Rossmann-fold domains"/>
    <property type="match status" value="1"/>
</dbReference>
<dbReference type="Gene3D" id="3.40.50.720">
    <property type="entry name" value="NAD(P)-binding Rossmann-like Domain"/>
    <property type="match status" value="1"/>
</dbReference>
<dbReference type="PANTHER" id="PTHR43008:SF8">
    <property type="entry name" value="BENZIL REDUCTASE ((S)-BENZOIN FORMING) IRC24"/>
    <property type="match status" value="1"/>
</dbReference>
<feature type="domain" description="Ketoreductase" evidence="3">
    <location>
        <begin position="27"/>
        <end position="207"/>
    </location>
</feature>
<dbReference type="PANTHER" id="PTHR43008">
    <property type="entry name" value="BENZIL REDUCTASE"/>
    <property type="match status" value="1"/>
</dbReference>
<dbReference type="Pfam" id="PF00106">
    <property type="entry name" value="adh_short"/>
    <property type="match status" value="1"/>
</dbReference>
<protein>
    <recommendedName>
        <fullName evidence="3">Ketoreductase domain-containing protein</fullName>
    </recommendedName>
</protein>
<reference evidence="4" key="1">
    <citation type="submission" date="2023-01" db="EMBL/GenBank/DDBJ databases">
        <title>Exophiala dermititidis isolated from Cystic Fibrosis Patient.</title>
        <authorList>
            <person name="Kurbessoian T."/>
            <person name="Crocker A."/>
            <person name="Murante D."/>
            <person name="Hogan D.A."/>
            <person name="Stajich J.E."/>
        </authorList>
    </citation>
    <scope>NUCLEOTIDE SEQUENCE</scope>
    <source>
        <strain evidence="4">Ex8</strain>
    </source>
</reference>
<dbReference type="GO" id="GO:0050664">
    <property type="term" value="F:oxidoreductase activity, acting on NAD(P)H, oxygen as acceptor"/>
    <property type="evidence" value="ECO:0007669"/>
    <property type="project" value="TreeGrafter"/>
</dbReference>
<comment type="similarity">
    <text evidence="1">Belongs to the short-chain dehydrogenases/reductases (SDR) family.</text>
</comment>
<proteinExistence type="inferred from homology"/>
<dbReference type="InterPro" id="IPR002347">
    <property type="entry name" value="SDR_fam"/>
</dbReference>
<evidence type="ECO:0000259" key="3">
    <source>
        <dbReference type="SMART" id="SM00822"/>
    </source>
</evidence>
<gene>
    <name evidence="4" type="ORF">HRR80_000387</name>
</gene>
<sequence>MAAAAKAHFGPSPDYISKHRSQYPQSRTILVTGATAGIGLAIADFLLSSPAQHLLILTGRKTDVLDDLRSKNPGRVIAKPGDMDDLAYVKNILSDVELDGKLDGLVLNHGTLGTCVRIAEMDVEDWERTFRINVSSCVALIQSSLPLLRAAKGRIVFTSSGAANTGYTSWGAYGASKAAMNHLAMTLKNEEPDITSVSIRPGMVDTAMQGDIRDKYLQNMDEKDRGKFANAKKEGKLLPPEKPGHVIAELALRAEKELSGLFLSWDDAKLADYRS</sequence>
<dbReference type="SMART" id="SM00822">
    <property type="entry name" value="PKS_KR"/>
    <property type="match status" value="1"/>
</dbReference>
<dbReference type="AlphaFoldDB" id="A0AAN6IZC2"/>
<name>A0AAN6IZC2_EXODE</name>